<dbReference type="EnsemblMetazoa" id="GPPI038680-RA">
    <property type="protein sequence ID" value="GPPI038680-PA"/>
    <property type="gene ID" value="GPPI038680"/>
</dbReference>
<dbReference type="Proteomes" id="UP000092460">
    <property type="component" value="Unassembled WGS sequence"/>
</dbReference>
<protein>
    <submittedName>
        <fullName evidence="1">Uncharacterized protein</fullName>
    </submittedName>
</protein>
<organism evidence="1 2">
    <name type="scientific">Glossina palpalis gambiensis</name>
    <dbReference type="NCBI Taxonomy" id="67801"/>
    <lineage>
        <taxon>Eukaryota</taxon>
        <taxon>Metazoa</taxon>
        <taxon>Ecdysozoa</taxon>
        <taxon>Arthropoda</taxon>
        <taxon>Hexapoda</taxon>
        <taxon>Insecta</taxon>
        <taxon>Pterygota</taxon>
        <taxon>Neoptera</taxon>
        <taxon>Endopterygota</taxon>
        <taxon>Diptera</taxon>
        <taxon>Brachycera</taxon>
        <taxon>Muscomorpha</taxon>
        <taxon>Hippoboscoidea</taxon>
        <taxon>Glossinidae</taxon>
        <taxon>Glossina</taxon>
    </lineage>
</organism>
<evidence type="ECO:0000313" key="1">
    <source>
        <dbReference type="EnsemblMetazoa" id="GPPI038680-PA"/>
    </source>
</evidence>
<dbReference type="AlphaFoldDB" id="A0A1B0BRX2"/>
<accession>A0A1B0BRX2</accession>
<sequence length="145" mass="17298">MCCLRCMKENRFVDVCYEIEFYEAKLMFCVYFITIFTIGKLQKDWMVLWSSLVSKLSSYRKVKAIIKNSLRQPRQTWHCSMVKICRPAYESQIESLEYAYEETKHKLNNVSQEPYHATTEVEDFDADLYNSLATTTLTSREHRFN</sequence>
<dbReference type="EMBL" id="JXJN01019381">
    <property type="status" value="NOT_ANNOTATED_CDS"/>
    <property type="molecule type" value="Genomic_DNA"/>
</dbReference>
<proteinExistence type="predicted"/>
<dbReference type="EMBL" id="JXJN01019379">
    <property type="status" value="NOT_ANNOTATED_CDS"/>
    <property type="molecule type" value="Genomic_DNA"/>
</dbReference>
<reference evidence="2" key="1">
    <citation type="submission" date="2015-01" db="EMBL/GenBank/DDBJ databases">
        <authorList>
            <person name="Aksoy S."/>
            <person name="Warren W."/>
            <person name="Wilson R.K."/>
        </authorList>
    </citation>
    <scope>NUCLEOTIDE SEQUENCE [LARGE SCALE GENOMIC DNA]</scope>
    <source>
        <strain evidence="2">IAEA</strain>
    </source>
</reference>
<reference evidence="1" key="2">
    <citation type="submission" date="2020-05" db="UniProtKB">
        <authorList>
            <consortium name="EnsemblMetazoa"/>
        </authorList>
    </citation>
    <scope>IDENTIFICATION</scope>
    <source>
        <strain evidence="1">IAEA</strain>
    </source>
</reference>
<evidence type="ECO:0000313" key="2">
    <source>
        <dbReference type="Proteomes" id="UP000092460"/>
    </source>
</evidence>
<keyword evidence="2" id="KW-1185">Reference proteome</keyword>
<dbReference type="VEuPathDB" id="VectorBase:GPPI038680"/>
<dbReference type="EMBL" id="JXJN01019380">
    <property type="status" value="NOT_ANNOTATED_CDS"/>
    <property type="molecule type" value="Genomic_DNA"/>
</dbReference>
<name>A0A1B0BRX2_9MUSC</name>